<reference evidence="8 9" key="1">
    <citation type="submission" date="2018-05" db="EMBL/GenBank/DDBJ databases">
        <title>Methanosarcina gilichinskyana sp. nov., a novel methanogenic archaeon isolated from Holocene permafrost, North East Russia.</title>
        <authorList>
            <person name="Oshurkova V."/>
            <person name="Meer M."/>
            <person name="Bochkareva O."/>
            <person name="Shcherbakova V."/>
        </authorList>
    </citation>
    <scope>NUCLEOTIDE SEQUENCE [LARGE SCALE GENOMIC DNA]</scope>
    <source>
        <strain evidence="8 9">JL01</strain>
    </source>
</reference>
<evidence type="ECO:0000259" key="6">
    <source>
        <dbReference type="Pfam" id="PF19289"/>
    </source>
</evidence>
<dbReference type="PIRSF" id="PIRSF004919">
    <property type="entry name" value="TldD"/>
    <property type="match status" value="1"/>
</dbReference>
<dbReference type="Pfam" id="PF01523">
    <property type="entry name" value="PmbA_TldD_1st"/>
    <property type="match status" value="1"/>
</dbReference>
<dbReference type="GO" id="GO:0005829">
    <property type="term" value="C:cytosol"/>
    <property type="evidence" value="ECO:0007669"/>
    <property type="project" value="TreeGrafter"/>
</dbReference>
<dbReference type="InterPro" id="IPR035068">
    <property type="entry name" value="TldD/PmbA_N"/>
</dbReference>
<keyword evidence="3" id="KW-0378">Hydrolase</keyword>
<feature type="domain" description="Metalloprotease TldD/E central" evidence="7">
    <location>
        <begin position="109"/>
        <end position="214"/>
    </location>
</feature>
<evidence type="ECO:0000256" key="1">
    <source>
        <dbReference type="ARBA" id="ARBA00005836"/>
    </source>
</evidence>
<evidence type="ECO:0000313" key="9">
    <source>
        <dbReference type="Proteomes" id="UP000300067"/>
    </source>
</evidence>
<organism evidence="8 9">
    <name type="scientific">Methanosarcina mazei</name>
    <name type="common">Methanosarcina frisia</name>
    <dbReference type="NCBI Taxonomy" id="2209"/>
    <lineage>
        <taxon>Archaea</taxon>
        <taxon>Methanobacteriati</taxon>
        <taxon>Methanobacteriota</taxon>
        <taxon>Stenosarchaea group</taxon>
        <taxon>Methanomicrobia</taxon>
        <taxon>Methanosarcinales</taxon>
        <taxon>Methanosarcinaceae</taxon>
        <taxon>Methanosarcina</taxon>
    </lineage>
</organism>
<dbReference type="InterPro" id="IPR002510">
    <property type="entry name" value="Metalloprtase-TldD/E_N"/>
</dbReference>
<dbReference type="InterPro" id="IPR025502">
    <property type="entry name" value="TldD"/>
</dbReference>
<protein>
    <submittedName>
        <fullName evidence="8">TldD/PmbA family protein</fullName>
    </submittedName>
</protein>
<evidence type="ECO:0000256" key="4">
    <source>
        <dbReference type="ARBA" id="ARBA00023049"/>
    </source>
</evidence>
<evidence type="ECO:0000256" key="2">
    <source>
        <dbReference type="ARBA" id="ARBA00022670"/>
    </source>
</evidence>
<dbReference type="GO" id="GO:0008237">
    <property type="term" value="F:metallopeptidase activity"/>
    <property type="evidence" value="ECO:0007669"/>
    <property type="project" value="UniProtKB-KW"/>
</dbReference>
<proteinExistence type="inferred from homology"/>
<dbReference type="InterPro" id="IPR051463">
    <property type="entry name" value="Peptidase_U62_metallo"/>
</dbReference>
<dbReference type="SUPFAM" id="SSF111283">
    <property type="entry name" value="Putative modulator of DNA gyrase, PmbA/TldD"/>
    <property type="match status" value="1"/>
</dbReference>
<feature type="domain" description="Metalloprotease TldD/E C-terminal" evidence="6">
    <location>
        <begin position="222"/>
        <end position="450"/>
    </location>
</feature>
<evidence type="ECO:0000259" key="7">
    <source>
        <dbReference type="Pfam" id="PF19290"/>
    </source>
</evidence>
<evidence type="ECO:0000256" key="3">
    <source>
        <dbReference type="ARBA" id="ARBA00022801"/>
    </source>
</evidence>
<sequence length="451" mass="48868">MQELIMNSIMQDIKFYDCRVIEGSSTSIVLDNGKIEEISRNFTKGAGIRALCGGSWGYTAVEGDINLKRGVDTASKLAFSMNASTPKEDVELAAVDSPEVRDLPEVRTNPRDIAIEEKVSLLKSIEEHAKLEGVHSTKVMYLESEFKVDYRNSEGLECEYELLNVGFAVSAVASENGVYQAGRESRFGYGYELFENENVLELAGKAGKTALELLKAKTPKGGEMPVVLDQELAGVFAHEAVGHASEADLVLEGDSILENRIGEQIASPLITIIDDPTLHEFGYYPFDAEGSESKRTEIIKDGIFNSYLHSRETAAKLGGTPGNCRAQGYSMPVVRMSNTFIDNGDSRFEEMLEEVKDGMYLIGSRGGQVNTGEGIFQFNAEKGYLIKNGELTGLLRDVSLSGKTLEILNHVTLVGNDLKMTAGRCGKAGQLVPVSDGSPHIAISKALVGGA</sequence>
<evidence type="ECO:0000313" key="8">
    <source>
        <dbReference type="EMBL" id="QCR16593.1"/>
    </source>
</evidence>
<dbReference type="InterPro" id="IPR045569">
    <property type="entry name" value="Metalloprtase-TldD/E_C"/>
</dbReference>
<dbReference type="PANTHER" id="PTHR30624:SF0">
    <property type="entry name" value="METALLOPROTEASE SLR0863"/>
    <property type="match status" value="1"/>
</dbReference>
<accession>A0A4V1FAV2</accession>
<evidence type="ECO:0000259" key="5">
    <source>
        <dbReference type="Pfam" id="PF01523"/>
    </source>
</evidence>
<keyword evidence="2" id="KW-0645">Protease</keyword>
<dbReference type="InterPro" id="IPR036059">
    <property type="entry name" value="TldD/PmbA_sf"/>
</dbReference>
<dbReference type="EMBL" id="CP029709">
    <property type="protein sequence ID" value="QCR16593.1"/>
    <property type="molecule type" value="Genomic_DNA"/>
</dbReference>
<dbReference type="Proteomes" id="UP000300067">
    <property type="component" value="Chromosome"/>
</dbReference>
<dbReference type="PANTHER" id="PTHR30624">
    <property type="entry name" value="UNCHARACTERIZED PROTEIN TLDD AND PMBA"/>
    <property type="match status" value="1"/>
</dbReference>
<feature type="domain" description="Metalloprotease TldD/E N-terminal" evidence="5">
    <location>
        <begin position="16"/>
        <end position="78"/>
    </location>
</feature>
<dbReference type="Gene3D" id="3.30.2290.10">
    <property type="entry name" value="PmbA/TldD superfamily"/>
    <property type="match status" value="1"/>
</dbReference>
<dbReference type="Pfam" id="PF19290">
    <property type="entry name" value="PmbA_TldD_2nd"/>
    <property type="match status" value="1"/>
</dbReference>
<gene>
    <name evidence="8" type="ORF">DKM28_11790</name>
</gene>
<comment type="similarity">
    <text evidence="1">Belongs to the peptidase U62 family.</text>
</comment>
<dbReference type="AlphaFoldDB" id="A0A4V1FAV2"/>
<dbReference type="InterPro" id="IPR045570">
    <property type="entry name" value="Metalloprtase-TldD/E_cen_dom"/>
</dbReference>
<dbReference type="GO" id="GO:0006508">
    <property type="term" value="P:proteolysis"/>
    <property type="evidence" value="ECO:0007669"/>
    <property type="project" value="UniProtKB-KW"/>
</dbReference>
<name>A0A4V1FAV2_METMZ</name>
<dbReference type="Pfam" id="PF19289">
    <property type="entry name" value="PmbA_TldD_3rd"/>
    <property type="match status" value="1"/>
</dbReference>
<keyword evidence="4" id="KW-0482">Metalloprotease</keyword>